<dbReference type="Pfam" id="PF07883">
    <property type="entry name" value="Cupin_2"/>
    <property type="match status" value="2"/>
</dbReference>
<organism evidence="3 4">
    <name type="scientific">Tunturiibacter empetritectus</name>
    <dbReference type="NCBI Taxonomy" id="3069691"/>
    <lineage>
        <taxon>Bacteria</taxon>
        <taxon>Pseudomonadati</taxon>
        <taxon>Acidobacteriota</taxon>
        <taxon>Terriglobia</taxon>
        <taxon>Terriglobales</taxon>
        <taxon>Acidobacteriaceae</taxon>
        <taxon>Tunturiibacter</taxon>
    </lineage>
</organism>
<dbReference type="Gene3D" id="2.60.120.10">
    <property type="entry name" value="Jelly Rolls"/>
    <property type="match status" value="2"/>
</dbReference>
<dbReference type="InterPro" id="IPR014710">
    <property type="entry name" value="RmlC-like_jellyroll"/>
</dbReference>
<dbReference type="InterPro" id="IPR051610">
    <property type="entry name" value="GPI/OXD"/>
</dbReference>
<dbReference type="InterPro" id="IPR011051">
    <property type="entry name" value="RmlC_Cupin_sf"/>
</dbReference>
<keyword evidence="4" id="KW-1185">Reference proteome</keyword>
<evidence type="ECO:0000256" key="1">
    <source>
        <dbReference type="ARBA" id="ARBA00022723"/>
    </source>
</evidence>
<feature type="domain" description="Cupin type-2" evidence="2">
    <location>
        <begin position="199"/>
        <end position="264"/>
    </location>
</feature>
<dbReference type="InterPro" id="IPR013096">
    <property type="entry name" value="Cupin_2"/>
</dbReference>
<dbReference type="GO" id="GO:0046872">
    <property type="term" value="F:metal ion binding"/>
    <property type="evidence" value="ECO:0007669"/>
    <property type="project" value="UniProtKB-KW"/>
</dbReference>
<protein>
    <submittedName>
        <fullName evidence="3">Mannose-6-phosphate isomerase-like protein (Cupin superfamily)</fullName>
    </submittedName>
</protein>
<dbReference type="SUPFAM" id="SSF51182">
    <property type="entry name" value="RmlC-like cupins"/>
    <property type="match status" value="1"/>
</dbReference>
<accession>A0A7W8IMV2</accession>
<feature type="domain" description="Cupin type-2" evidence="2">
    <location>
        <begin position="48"/>
        <end position="113"/>
    </location>
</feature>
<keyword evidence="1" id="KW-0479">Metal-binding</keyword>
<name>A0A7W8IMV2_9BACT</name>
<dbReference type="Proteomes" id="UP000568106">
    <property type="component" value="Unassembled WGS sequence"/>
</dbReference>
<evidence type="ECO:0000313" key="4">
    <source>
        <dbReference type="Proteomes" id="UP000568106"/>
    </source>
</evidence>
<dbReference type="EMBL" id="JACHDY010000007">
    <property type="protein sequence ID" value="MBB5319251.1"/>
    <property type="molecule type" value="Genomic_DNA"/>
</dbReference>
<dbReference type="AlphaFoldDB" id="A0A7W8IMV2"/>
<evidence type="ECO:0000259" key="2">
    <source>
        <dbReference type="Pfam" id="PF07883"/>
    </source>
</evidence>
<proteinExistence type="predicted"/>
<reference evidence="3" key="1">
    <citation type="submission" date="2020-08" db="EMBL/GenBank/DDBJ databases">
        <title>Genomic Encyclopedia of Type Strains, Phase IV (KMG-V): Genome sequencing to study the core and pangenomes of soil and plant-associated prokaryotes.</title>
        <authorList>
            <person name="Whitman W."/>
        </authorList>
    </citation>
    <scope>NUCLEOTIDE SEQUENCE [LARGE SCALE GENOMIC DNA]</scope>
    <source>
        <strain evidence="3">M8UP27</strain>
    </source>
</reference>
<dbReference type="GO" id="GO:0016853">
    <property type="term" value="F:isomerase activity"/>
    <property type="evidence" value="ECO:0007669"/>
    <property type="project" value="UniProtKB-KW"/>
</dbReference>
<evidence type="ECO:0000313" key="3">
    <source>
        <dbReference type="EMBL" id="MBB5319251.1"/>
    </source>
</evidence>
<dbReference type="PANTHER" id="PTHR35848">
    <property type="entry name" value="OXALATE-BINDING PROTEIN"/>
    <property type="match status" value="1"/>
</dbReference>
<gene>
    <name evidence="3" type="ORF">HDF09_003957</name>
</gene>
<dbReference type="PANTHER" id="PTHR35848:SF6">
    <property type="entry name" value="CUPIN TYPE-2 DOMAIN-CONTAINING PROTEIN"/>
    <property type="match status" value="1"/>
</dbReference>
<sequence>MAHAVIKLEEDNFSIPEGYGRHAKGYSRVSFIDHSTSAAAVHMAHQIVQLEPGGYLEQCVLAYEKSLYVLEGEMDLMMDGRSYRMGPGDYALILVGSAHALRSSSGTRARWMEMIAPQPLAKAVGQDTFFVDDFDWPKKIERFDKGDARTRFVGHFEDAQLPPPGNLQMDGYTGDGARLISQKMMVDRNFGSAHMTMFVVEFAEGGGGSHHTHPFEESYYFVSGMADCEFEGKKYIVEPGTLCWTGVGAKHAIYTRGSEPLRFIETQTPQPPARQAFRFDSEWRKMRERYPD</sequence>
<comment type="caution">
    <text evidence="3">The sequence shown here is derived from an EMBL/GenBank/DDBJ whole genome shotgun (WGS) entry which is preliminary data.</text>
</comment>